<dbReference type="OrthoDB" id="62952at2759"/>
<proteinExistence type="predicted"/>
<protein>
    <submittedName>
        <fullName evidence="1">Uncharacterized protein</fullName>
    </submittedName>
</protein>
<name>A0A9N9Q3G1_9HELO</name>
<dbReference type="Proteomes" id="UP000701801">
    <property type="component" value="Unassembled WGS sequence"/>
</dbReference>
<evidence type="ECO:0000313" key="2">
    <source>
        <dbReference type="Proteomes" id="UP000701801"/>
    </source>
</evidence>
<dbReference type="PANTHER" id="PTHR42085:SF2">
    <property type="entry name" value="F-BOX DOMAIN-CONTAINING PROTEIN"/>
    <property type="match status" value="1"/>
</dbReference>
<organism evidence="1 2">
    <name type="scientific">Hymenoscyphus albidus</name>
    <dbReference type="NCBI Taxonomy" id="595503"/>
    <lineage>
        <taxon>Eukaryota</taxon>
        <taxon>Fungi</taxon>
        <taxon>Dikarya</taxon>
        <taxon>Ascomycota</taxon>
        <taxon>Pezizomycotina</taxon>
        <taxon>Leotiomycetes</taxon>
        <taxon>Helotiales</taxon>
        <taxon>Helotiaceae</taxon>
        <taxon>Hymenoscyphus</taxon>
    </lineage>
</organism>
<evidence type="ECO:0000313" key="1">
    <source>
        <dbReference type="EMBL" id="CAG8972091.1"/>
    </source>
</evidence>
<dbReference type="EMBL" id="CAJVRM010000034">
    <property type="protein sequence ID" value="CAG8972091.1"/>
    <property type="molecule type" value="Genomic_DNA"/>
</dbReference>
<sequence length="454" mass="51588">MIFHWPNDMVLFHHFNGSRTNGIFPGTLVHSHVLHEFQHYTTMFHAQGTVLSFSAGRHYLGQKSTHDILSNAEAVECFLRWLYSKHLSNGHKYPGIKALIMLGRVALDVTCPQLFDDVLDAIEACGELSSPTIYEWAVANCSSGYHEPLLKYVAHRATANSIPPTVLTSCILWPDSECLDRDGTLRQWGNKPFSFSWMLDSIIAVIDMPVFNFLQLPLEIRNMIYSYVLVAGVPLKPGKEKFRTPCDKSCTSLLQVNKQISLEARPVFYTNDFQIDPLYGAELLPIINSVGNELTINVHPSVHWKRGVLETLVTSSRLKKLHLRFYLPSGLFGATPSDDHAEVLQPMKSGLGRDYVKYISANAPFYEHLIRLPGFDQILQLRGLTHITCEFSPSFLRTKRYDIQKYLTRELTQPRIIGPILIKAPDPQYARVHEHPTRHYPAFGDGTQVLWCDL</sequence>
<accession>A0A9N9Q3G1</accession>
<reference evidence="1" key="1">
    <citation type="submission" date="2021-07" db="EMBL/GenBank/DDBJ databases">
        <authorList>
            <person name="Durling M."/>
        </authorList>
    </citation>
    <scope>NUCLEOTIDE SEQUENCE</scope>
</reference>
<gene>
    <name evidence="1" type="ORF">HYALB_00011223</name>
</gene>
<comment type="caution">
    <text evidence="1">The sequence shown here is derived from an EMBL/GenBank/DDBJ whole genome shotgun (WGS) entry which is preliminary data.</text>
</comment>
<dbReference type="InterPro" id="IPR038883">
    <property type="entry name" value="AN11006-like"/>
</dbReference>
<keyword evidence="2" id="KW-1185">Reference proteome</keyword>
<dbReference type="PANTHER" id="PTHR42085">
    <property type="entry name" value="F-BOX DOMAIN-CONTAINING PROTEIN"/>
    <property type="match status" value="1"/>
</dbReference>
<dbReference type="AlphaFoldDB" id="A0A9N9Q3G1"/>